<dbReference type="Proteomes" id="UP000691718">
    <property type="component" value="Unassembled WGS sequence"/>
</dbReference>
<dbReference type="AlphaFoldDB" id="A0A8S3W7B7"/>
<evidence type="ECO:0000256" key="6">
    <source>
        <dbReference type="ARBA" id="ARBA00022448"/>
    </source>
</evidence>
<evidence type="ECO:0000256" key="3">
    <source>
        <dbReference type="ARBA" id="ARBA00005482"/>
    </source>
</evidence>
<keyword evidence="6" id="KW-0813">Transport</keyword>
<gene>
    <name evidence="15" type="ORF">PAPOLLO_LOCUS2758</name>
</gene>
<evidence type="ECO:0000256" key="13">
    <source>
        <dbReference type="ARBA" id="ARBA00030360"/>
    </source>
</evidence>
<comment type="subcellular location">
    <subcellularLocation>
        <location evidence="2">Mitochondrion inner membrane</location>
        <topology evidence="2">Peripheral membrane protein</topology>
        <orientation evidence="2">Matrix side</orientation>
    </subcellularLocation>
</comment>
<accession>A0A8S3W7B7</accession>
<comment type="subunit">
    <text evidence="4">Complex I is composed of 45 different subunits.</text>
</comment>
<comment type="caution">
    <text evidence="15">The sequence shown here is derived from an EMBL/GenBank/DDBJ whole genome shotgun (WGS) entry which is preliminary data.</text>
</comment>
<evidence type="ECO:0000313" key="16">
    <source>
        <dbReference type="Proteomes" id="UP000691718"/>
    </source>
</evidence>
<dbReference type="Pfam" id="PF07347">
    <property type="entry name" value="CI-B14_5a"/>
    <property type="match status" value="1"/>
</dbReference>
<evidence type="ECO:0000256" key="4">
    <source>
        <dbReference type="ARBA" id="ARBA00011533"/>
    </source>
</evidence>
<keyword evidence="16" id="KW-1185">Reference proteome</keyword>
<dbReference type="PANTHER" id="PTHR12485">
    <property type="entry name" value="NADH-UBIQUINONE OXIDOREDUCTASE SUBUNIT B"/>
    <property type="match status" value="1"/>
</dbReference>
<dbReference type="GO" id="GO:0005743">
    <property type="term" value="C:mitochondrial inner membrane"/>
    <property type="evidence" value="ECO:0007669"/>
    <property type="project" value="UniProtKB-SubCell"/>
</dbReference>
<evidence type="ECO:0000256" key="5">
    <source>
        <dbReference type="ARBA" id="ARBA00016383"/>
    </source>
</evidence>
<dbReference type="PANTHER" id="PTHR12485:SF1">
    <property type="entry name" value="NADH DEHYDROGENASE [UBIQUINONE] 1 ALPHA SUBCOMPLEX SUBUNIT 7"/>
    <property type="match status" value="1"/>
</dbReference>
<comment type="function">
    <text evidence="1">Accessory subunit of the mitochondrial membrane respiratory chain NADH dehydrogenase (Complex I), that is believed not to be involved in catalysis. Complex I functions in the transfer of electrons from NADH to the respiratory chain. The immediate electron acceptor for the enzyme is believed to be ubiquinone.</text>
</comment>
<evidence type="ECO:0000256" key="12">
    <source>
        <dbReference type="ARBA" id="ARBA00023136"/>
    </source>
</evidence>
<organism evidence="15 16">
    <name type="scientific">Parnassius apollo</name>
    <name type="common">Apollo butterfly</name>
    <name type="synonym">Papilio apollo</name>
    <dbReference type="NCBI Taxonomy" id="110799"/>
    <lineage>
        <taxon>Eukaryota</taxon>
        <taxon>Metazoa</taxon>
        <taxon>Ecdysozoa</taxon>
        <taxon>Arthropoda</taxon>
        <taxon>Hexapoda</taxon>
        <taxon>Insecta</taxon>
        <taxon>Pterygota</taxon>
        <taxon>Neoptera</taxon>
        <taxon>Endopterygota</taxon>
        <taxon>Lepidoptera</taxon>
        <taxon>Glossata</taxon>
        <taxon>Ditrysia</taxon>
        <taxon>Papilionoidea</taxon>
        <taxon>Papilionidae</taxon>
        <taxon>Parnassiinae</taxon>
        <taxon>Parnassini</taxon>
        <taxon>Parnassius</taxon>
        <taxon>Parnassius</taxon>
    </lineage>
</organism>
<evidence type="ECO:0000256" key="1">
    <source>
        <dbReference type="ARBA" id="ARBA00003195"/>
    </source>
</evidence>
<protein>
    <recommendedName>
        <fullName evidence="5">NADH dehydrogenase [ubiquinone] 1 alpha subcomplex subunit 7</fullName>
    </recommendedName>
    <alternativeName>
        <fullName evidence="14">Complex I-B14.5a</fullName>
    </alternativeName>
    <alternativeName>
        <fullName evidence="13">NADH-ubiquinone oxidoreductase subunit B14.5a</fullName>
    </alternativeName>
</protein>
<dbReference type="GO" id="GO:0006120">
    <property type="term" value="P:mitochondrial electron transport, NADH to ubiquinone"/>
    <property type="evidence" value="ECO:0007669"/>
    <property type="project" value="TreeGrafter"/>
</dbReference>
<keyword evidence="12" id="KW-0472">Membrane</keyword>
<dbReference type="InterPro" id="IPR009947">
    <property type="entry name" value="NDUA7"/>
</dbReference>
<keyword evidence="11" id="KW-0496">Mitochondrion</keyword>
<comment type="similarity">
    <text evidence="3">Belongs to the complex I NDUFA7 subunit family.</text>
</comment>
<evidence type="ECO:0000256" key="8">
    <source>
        <dbReference type="ARBA" id="ARBA00022792"/>
    </source>
</evidence>
<dbReference type="OrthoDB" id="7449810at2759"/>
<evidence type="ECO:0000256" key="2">
    <source>
        <dbReference type="ARBA" id="ARBA00004443"/>
    </source>
</evidence>
<evidence type="ECO:0000256" key="7">
    <source>
        <dbReference type="ARBA" id="ARBA00022660"/>
    </source>
</evidence>
<dbReference type="EMBL" id="CAJQZP010000178">
    <property type="protein sequence ID" value="CAG4943830.1"/>
    <property type="molecule type" value="Genomic_DNA"/>
</dbReference>
<evidence type="ECO:0000256" key="10">
    <source>
        <dbReference type="ARBA" id="ARBA00022990"/>
    </source>
</evidence>
<keyword evidence="10" id="KW-0007">Acetylation</keyword>
<name>A0A8S3W7B7_PARAO</name>
<keyword evidence="8" id="KW-0999">Mitochondrion inner membrane</keyword>
<keyword evidence="9" id="KW-0249">Electron transport</keyword>
<keyword evidence="7" id="KW-0679">Respiratory chain</keyword>
<evidence type="ECO:0000313" key="15">
    <source>
        <dbReference type="EMBL" id="CAG4943830.1"/>
    </source>
</evidence>
<evidence type="ECO:0000256" key="14">
    <source>
        <dbReference type="ARBA" id="ARBA00033401"/>
    </source>
</evidence>
<evidence type="ECO:0000256" key="9">
    <source>
        <dbReference type="ARBA" id="ARBA00022982"/>
    </source>
</evidence>
<proteinExistence type="inferred from homology"/>
<reference evidence="15" key="1">
    <citation type="submission" date="2021-04" db="EMBL/GenBank/DDBJ databases">
        <authorList>
            <person name="Tunstrom K."/>
        </authorList>
    </citation>
    <scope>NUCLEOTIDE SEQUENCE</scope>
</reference>
<sequence>MAKYKLRFRDVSSGLQKLRDFLLGRKHTLHGRFPPTLAPRTIPPPDIPRGPDYKYSKQYYFKRNALDSVKPPVVAPVAEGRPLAKGTETTKNLSNGKVENVVTATSVRELESAANLALIHIVEWGRSVKLVFGPTKTKLITISTKAKVASINMDGHRLSFVPEVKLLGEKLNFGKHVKQSIRPCGSSTCSALLETHMGSPS</sequence>
<evidence type="ECO:0000256" key="11">
    <source>
        <dbReference type="ARBA" id="ARBA00023128"/>
    </source>
</evidence>